<evidence type="ECO:0000256" key="2">
    <source>
        <dbReference type="ARBA" id="ARBA00004496"/>
    </source>
</evidence>
<evidence type="ECO:0000256" key="9">
    <source>
        <dbReference type="ARBA" id="ARBA00022691"/>
    </source>
</evidence>
<evidence type="ECO:0000256" key="18">
    <source>
        <dbReference type="ARBA" id="ARBA00049790"/>
    </source>
</evidence>
<evidence type="ECO:0000256" key="6">
    <source>
        <dbReference type="ARBA" id="ARBA00022553"/>
    </source>
</evidence>
<evidence type="ECO:0000256" key="22">
    <source>
        <dbReference type="ARBA" id="ARBA00081504"/>
    </source>
</evidence>
<evidence type="ECO:0000256" key="15">
    <source>
        <dbReference type="ARBA" id="ARBA00048740"/>
    </source>
</evidence>
<dbReference type="OrthoDB" id="194443at2759"/>
<dbReference type="EMBL" id="CAJGYM010000004">
    <property type="protein sequence ID" value="CAD6186265.1"/>
    <property type="molecule type" value="Genomic_DNA"/>
</dbReference>
<comment type="function">
    <text evidence="19">Catalyzes the 2 serial methylation steps for the conversion of the 7-monomethylguanosine (m(7)G) caps of snRNAs and snoRNAs to a 2,2,7-trimethylguanosine (m(2,2,7)G) cap structure. The enzyme is specific for guanine, and N7 methylation must precede N2 methylation. Hypermethylation of the m7G cap of U snRNAs leads to their concentration in nuclear foci, their colocalization with coilin and the formation of canonical Cajal bodies (CBs). Plays a role in transcriptional regulation.</text>
</comment>
<dbReference type="GO" id="GO:0005730">
    <property type="term" value="C:nucleolus"/>
    <property type="evidence" value="ECO:0007669"/>
    <property type="project" value="UniProtKB-SubCell"/>
</dbReference>
<organism evidence="23 24">
    <name type="scientific">Caenorhabditis auriculariae</name>
    <dbReference type="NCBI Taxonomy" id="2777116"/>
    <lineage>
        <taxon>Eukaryota</taxon>
        <taxon>Metazoa</taxon>
        <taxon>Ecdysozoa</taxon>
        <taxon>Nematoda</taxon>
        <taxon>Chromadorea</taxon>
        <taxon>Rhabditida</taxon>
        <taxon>Rhabditina</taxon>
        <taxon>Rhabditomorpha</taxon>
        <taxon>Rhabditoidea</taxon>
        <taxon>Rhabditidae</taxon>
        <taxon>Peloderinae</taxon>
        <taxon>Caenorhabditis</taxon>
    </lineage>
</organism>
<evidence type="ECO:0000256" key="20">
    <source>
        <dbReference type="ARBA" id="ARBA00064494"/>
    </source>
</evidence>
<comment type="similarity">
    <text evidence="13">Belongs to the methyltransferase superfamily. Trimethylguanosine synthase family.</text>
</comment>
<keyword evidence="5" id="KW-0963">Cytoplasm</keyword>
<evidence type="ECO:0000313" key="23">
    <source>
        <dbReference type="EMBL" id="CAD6186265.1"/>
    </source>
</evidence>
<keyword evidence="7" id="KW-0489">Methyltransferase</keyword>
<evidence type="ECO:0000256" key="11">
    <source>
        <dbReference type="ARBA" id="ARBA00023163"/>
    </source>
</evidence>
<evidence type="ECO:0000256" key="16">
    <source>
        <dbReference type="ARBA" id="ARBA00048763"/>
    </source>
</evidence>
<evidence type="ECO:0000256" key="1">
    <source>
        <dbReference type="ARBA" id="ARBA00004408"/>
    </source>
</evidence>
<keyword evidence="9" id="KW-0949">S-adenosyl-L-methionine</keyword>
<comment type="caution">
    <text evidence="23">The sequence shown here is derived from an EMBL/GenBank/DDBJ whole genome shotgun (WGS) entry which is preliminary data.</text>
</comment>
<dbReference type="Gene3D" id="3.40.50.150">
    <property type="entry name" value="Vaccinia Virus protein VP39"/>
    <property type="match status" value="1"/>
</dbReference>
<evidence type="ECO:0000256" key="8">
    <source>
        <dbReference type="ARBA" id="ARBA00022679"/>
    </source>
</evidence>
<dbReference type="GO" id="GO:0071164">
    <property type="term" value="F:RNA cap trimethylguanosine synthase activity"/>
    <property type="evidence" value="ECO:0007669"/>
    <property type="project" value="TreeGrafter"/>
</dbReference>
<evidence type="ECO:0000256" key="19">
    <source>
        <dbReference type="ARBA" id="ARBA00057179"/>
    </source>
</evidence>
<evidence type="ECO:0000313" key="24">
    <source>
        <dbReference type="Proteomes" id="UP000835052"/>
    </source>
</evidence>
<name>A0A8S1GRP7_9PELO</name>
<comment type="catalytic activity">
    <reaction evidence="17">
        <text>a 5'-end (N(7)-methyl 5'-triphosphoguanosine)-ribonucleoside in snRNA + S-adenosyl-L-methionine = a 5'-end (N(2),N(7)-dimethyl 5'-triphosphoguanosine)-ribonucleoside in snRNA + S-adenosyl-L-homocysteine + H(+)</text>
        <dbReference type="Rhea" id="RHEA:78471"/>
        <dbReference type="Rhea" id="RHEA-COMP:19085"/>
        <dbReference type="Rhea" id="RHEA-COMP:19087"/>
        <dbReference type="ChEBI" id="CHEBI:15378"/>
        <dbReference type="ChEBI" id="CHEBI:57856"/>
        <dbReference type="ChEBI" id="CHEBI:59789"/>
        <dbReference type="ChEBI" id="CHEBI:156461"/>
        <dbReference type="ChEBI" id="CHEBI:172880"/>
    </reaction>
    <physiologicalReaction direction="left-to-right" evidence="17">
        <dbReference type="Rhea" id="RHEA:78472"/>
    </physiologicalReaction>
</comment>
<evidence type="ECO:0000256" key="12">
    <source>
        <dbReference type="ARBA" id="ARBA00023242"/>
    </source>
</evidence>
<keyword evidence="10" id="KW-0805">Transcription regulation</keyword>
<dbReference type="PANTHER" id="PTHR14741:SF32">
    <property type="entry name" value="TRIMETHYLGUANOSINE SYNTHASE"/>
    <property type="match status" value="1"/>
</dbReference>
<evidence type="ECO:0000256" key="7">
    <source>
        <dbReference type="ARBA" id="ARBA00022603"/>
    </source>
</evidence>
<evidence type="ECO:0000256" key="5">
    <source>
        <dbReference type="ARBA" id="ARBA00022490"/>
    </source>
</evidence>
<dbReference type="PANTHER" id="PTHR14741">
    <property type="entry name" value="S-ADENOSYLMETHIONINE-DEPENDENT METHYLTRANSFERASE RELATED"/>
    <property type="match status" value="1"/>
</dbReference>
<proteinExistence type="inferred from homology"/>
<keyword evidence="6" id="KW-0597">Phosphoprotein</keyword>
<evidence type="ECO:0000256" key="4">
    <source>
        <dbReference type="ARBA" id="ARBA00018517"/>
    </source>
</evidence>
<evidence type="ECO:0000256" key="14">
    <source>
        <dbReference type="ARBA" id="ARBA00047418"/>
    </source>
</evidence>
<reference evidence="23" key="1">
    <citation type="submission" date="2020-10" db="EMBL/GenBank/DDBJ databases">
        <authorList>
            <person name="Kikuchi T."/>
        </authorList>
    </citation>
    <scope>NUCLEOTIDE SEQUENCE</scope>
    <source>
        <strain evidence="23">NKZ352</strain>
    </source>
</reference>
<dbReference type="SUPFAM" id="SSF53335">
    <property type="entry name" value="S-adenosyl-L-methionine-dependent methyltransferases"/>
    <property type="match status" value="1"/>
</dbReference>
<keyword evidence="12" id="KW-0539">Nucleus</keyword>
<gene>
    <name evidence="23" type="ORF">CAUJ_LOCUS2184</name>
</gene>
<dbReference type="AlphaFoldDB" id="A0A8S1GRP7"/>
<dbReference type="Proteomes" id="UP000835052">
    <property type="component" value="Unassembled WGS sequence"/>
</dbReference>
<comment type="subcellular location">
    <subcellularLocation>
        <location evidence="2">Cytoplasm</location>
    </subcellularLocation>
    <subcellularLocation>
        <location evidence="1">Nucleus</location>
        <location evidence="1">Cajal body</location>
    </subcellularLocation>
    <subcellularLocation>
        <location evidence="3">Nucleus</location>
        <location evidence="3">Nucleolus</location>
    </subcellularLocation>
</comment>
<evidence type="ECO:0000256" key="10">
    <source>
        <dbReference type="ARBA" id="ARBA00023015"/>
    </source>
</evidence>
<evidence type="ECO:0000256" key="21">
    <source>
        <dbReference type="ARBA" id="ARBA00079339"/>
    </source>
</evidence>
<keyword evidence="11" id="KW-0804">Transcription</keyword>
<protein>
    <recommendedName>
        <fullName evidence="4">Trimethylguanosine synthase</fullName>
    </recommendedName>
    <alternativeName>
        <fullName evidence="18">Cap-specific guanine-N(2) methyltransferase</fullName>
    </alternativeName>
    <alternativeName>
        <fullName evidence="21">Nuclear receptor coactivator 6-interacting protein</fullName>
    </alternativeName>
    <alternativeName>
        <fullName evidence="22">PRIP-interacting protein with methyltransferase motif</fullName>
    </alternativeName>
</protein>
<comment type="subunit">
    <text evidence="20">May form homooligomers. Interacts with CREBBP/CBP, EED/WAIT1, EP300/P300, NCOA6/PRIP, PPARBP/PBP and SMN.</text>
</comment>
<comment type="catalytic activity">
    <reaction evidence="14">
        <text>a 5'-end (N(2),N(7)-dimethyl 5'-triphosphoguanosine)-ribonucleoside in snoRNA + S-adenosyl-L-methionine = a 5'-end (N(2),N(2),N(7)-trimethyl 5'-triphosphoguanosine)-ribonucleoside in snoRNA + S-adenosyl-L-homocysteine + H(+)</text>
        <dbReference type="Rhea" id="RHEA:78507"/>
        <dbReference type="Rhea" id="RHEA-COMP:19088"/>
        <dbReference type="Rhea" id="RHEA-COMP:19090"/>
        <dbReference type="ChEBI" id="CHEBI:15378"/>
        <dbReference type="ChEBI" id="CHEBI:57856"/>
        <dbReference type="ChEBI" id="CHEBI:59789"/>
        <dbReference type="ChEBI" id="CHEBI:167623"/>
        <dbReference type="ChEBI" id="CHEBI:172880"/>
    </reaction>
    <physiologicalReaction direction="left-to-right" evidence="14">
        <dbReference type="Rhea" id="RHEA:78508"/>
    </physiologicalReaction>
</comment>
<dbReference type="InterPro" id="IPR029063">
    <property type="entry name" value="SAM-dependent_MTases_sf"/>
</dbReference>
<evidence type="ECO:0000256" key="17">
    <source>
        <dbReference type="ARBA" id="ARBA00049075"/>
    </source>
</evidence>
<dbReference type="Pfam" id="PF09445">
    <property type="entry name" value="Methyltransf_15"/>
    <property type="match status" value="1"/>
</dbReference>
<dbReference type="InterPro" id="IPR019012">
    <property type="entry name" value="RNA_cap_Gua-N2-MeTrfase"/>
</dbReference>
<dbReference type="GO" id="GO:0005737">
    <property type="term" value="C:cytoplasm"/>
    <property type="evidence" value="ECO:0007669"/>
    <property type="project" value="UniProtKB-SubCell"/>
</dbReference>
<dbReference type="FunFam" id="3.40.50.150:FF:000066">
    <property type="entry name" value="Trimethylguanosine synthase 1"/>
    <property type="match status" value="1"/>
</dbReference>
<sequence>MNDSTDTLERTYLFPWTNLLEFDITFDSRGGEQKNTTIEAVFLEFFLKDSDLLFLSREKEPTIAALQKEMERCEINPNSNNLEVGEIAVKGDPYRDIPKYFGTMINAKYGPNRKRKVSQKAVDFKTFEEYWETAQSFVIYTTWEQDFGDLMDPDERFKLQVQIKECKPYLLIDHHFDLKNNEDYKNLAKKQEDCPNDSYESLFKFHCEVIEKQSIVDFAKHQVVRLSNKAQTFLNKLEKIGFVPGFTENSLPMSLLPKKKTANENEDSGTIKAEEEVVKEEPVVYEDDHIFADLQYTLNDKYSQQKTLVWNGEEKSDKVGKESSPTTEIVSGSEVSFAFDPEKEAHLIASNAAKLYADDPEIRKYFFQRYRLFSKLDEGIIMDREGWFSVTPERIAQHIADRIVLPETAVIVDAFAGVGGNTIQFALRGAHVIAIDMDPVRLKCARQNAKVYGVEDRISFICADFFHVAATWTKNKERAPKVDAVFLSPPWGGPGYLNTKEFDLNTGVVPNGIEIFNASVALSPNIAYFLPRNTKLDQLIKLAGSTGGKCEVEQSSLNSKIKTITAYYGNLAYSSH</sequence>
<accession>A0A8S1GRP7</accession>
<keyword evidence="24" id="KW-1185">Reference proteome</keyword>
<dbReference type="GO" id="GO:0015030">
    <property type="term" value="C:Cajal body"/>
    <property type="evidence" value="ECO:0007669"/>
    <property type="project" value="UniProtKB-SubCell"/>
</dbReference>
<dbReference type="CDD" id="cd02440">
    <property type="entry name" value="AdoMet_MTases"/>
    <property type="match status" value="1"/>
</dbReference>
<comment type="catalytic activity">
    <reaction evidence="15">
        <text>a 5'-end (N(7)-methyl 5'-triphosphoguanosine)-ribonucleoside in snoRNA + S-adenosyl-L-methionine = a 5'-end (N(2),N(7)-dimethyl 5'-triphosphoguanosine)-ribonucleoside in snoRNA + S-adenosyl-L-homocysteine + H(+)</text>
        <dbReference type="Rhea" id="RHEA:78475"/>
        <dbReference type="Rhea" id="RHEA-COMP:19086"/>
        <dbReference type="Rhea" id="RHEA-COMP:19088"/>
        <dbReference type="ChEBI" id="CHEBI:15378"/>
        <dbReference type="ChEBI" id="CHEBI:57856"/>
        <dbReference type="ChEBI" id="CHEBI:59789"/>
        <dbReference type="ChEBI" id="CHEBI:156461"/>
        <dbReference type="ChEBI" id="CHEBI:172880"/>
    </reaction>
    <physiologicalReaction direction="left-to-right" evidence="15">
        <dbReference type="Rhea" id="RHEA:78476"/>
    </physiologicalReaction>
</comment>
<evidence type="ECO:0000256" key="13">
    <source>
        <dbReference type="ARBA" id="ARBA00025783"/>
    </source>
</evidence>
<comment type="catalytic activity">
    <reaction evidence="16">
        <text>a 5'-end (N(2),N(7)-dimethyl 5'-triphosphoguanosine)-ribonucleoside in snRNA + S-adenosyl-L-methionine = a 5'-end (N(2),N(2),N(7)-trimethyl 5'-triphosphoguanosine)-ribonucleoside in snRNA + S-adenosyl-L-homocysteine + H(+)</text>
        <dbReference type="Rhea" id="RHEA:78479"/>
        <dbReference type="Rhea" id="RHEA-COMP:19087"/>
        <dbReference type="Rhea" id="RHEA-COMP:19089"/>
        <dbReference type="ChEBI" id="CHEBI:15378"/>
        <dbReference type="ChEBI" id="CHEBI:57856"/>
        <dbReference type="ChEBI" id="CHEBI:59789"/>
        <dbReference type="ChEBI" id="CHEBI:167623"/>
        <dbReference type="ChEBI" id="CHEBI:172880"/>
    </reaction>
    <physiologicalReaction direction="left-to-right" evidence="16">
        <dbReference type="Rhea" id="RHEA:78480"/>
    </physiologicalReaction>
</comment>
<keyword evidence="8" id="KW-0808">Transferase</keyword>
<evidence type="ECO:0000256" key="3">
    <source>
        <dbReference type="ARBA" id="ARBA00004604"/>
    </source>
</evidence>